<name>A0A1I6QDF7_9CAUL</name>
<dbReference type="RefSeq" id="WP_092308973.1">
    <property type="nucleotide sequence ID" value="NZ_FOZV01000003.1"/>
</dbReference>
<dbReference type="EMBL" id="FOZV01000003">
    <property type="protein sequence ID" value="SFS50506.1"/>
    <property type="molecule type" value="Genomic_DNA"/>
</dbReference>
<sequence length="114" mass="12782">MIDHPVLSEARRTPPKAVAEAARRGLDLRDTHGRGGTEVGVRRARQLSDREPVSDRDIKSMYSYFARHAVDRRGRFWGDPDKPSAGYIAWLLWGGDEGRDWVGGLRAALREVGV</sequence>
<protein>
    <submittedName>
        <fullName evidence="1">Uncharacterized protein</fullName>
    </submittedName>
</protein>
<proteinExistence type="predicted"/>
<dbReference type="AlphaFoldDB" id="A0A1I6QDF7"/>
<reference evidence="2" key="1">
    <citation type="submission" date="2016-10" db="EMBL/GenBank/DDBJ databases">
        <authorList>
            <person name="Varghese N."/>
            <person name="Submissions S."/>
        </authorList>
    </citation>
    <scope>NUCLEOTIDE SEQUENCE [LARGE SCALE GENOMIC DNA]</scope>
    <source>
        <strain evidence="2">CGMCC 1.10683</strain>
    </source>
</reference>
<evidence type="ECO:0000313" key="2">
    <source>
        <dbReference type="Proteomes" id="UP000198788"/>
    </source>
</evidence>
<dbReference type="Proteomes" id="UP000198788">
    <property type="component" value="Unassembled WGS sequence"/>
</dbReference>
<dbReference type="OrthoDB" id="7270696at2"/>
<evidence type="ECO:0000313" key="1">
    <source>
        <dbReference type="EMBL" id="SFS50506.1"/>
    </source>
</evidence>
<keyword evidence="2" id="KW-1185">Reference proteome</keyword>
<dbReference type="STRING" id="871741.SAMN05192570_1714"/>
<gene>
    <name evidence="1" type="ORF">SAMN05192570_1714</name>
</gene>
<organism evidence="1 2">
    <name type="scientific">Brevundimonas viscosa</name>
    <dbReference type="NCBI Taxonomy" id="871741"/>
    <lineage>
        <taxon>Bacteria</taxon>
        <taxon>Pseudomonadati</taxon>
        <taxon>Pseudomonadota</taxon>
        <taxon>Alphaproteobacteria</taxon>
        <taxon>Caulobacterales</taxon>
        <taxon>Caulobacteraceae</taxon>
        <taxon>Brevundimonas</taxon>
    </lineage>
</organism>
<accession>A0A1I6QDF7</accession>